<dbReference type="RefSeq" id="WP_082854961.1">
    <property type="nucleotide sequence ID" value="NZ_CP014578.1"/>
</dbReference>
<accession>A0A160FID1</accession>
<dbReference type="AlphaFoldDB" id="A0A160FID1"/>
<evidence type="ECO:0000313" key="1">
    <source>
        <dbReference type="EMBL" id="ANB71971.1"/>
    </source>
</evidence>
<sequence length="839" mass="92635">MKSRQNVLGSGEAGFHSLDDMPDCMSRAAPAGPLIGSVRSMCQRLGAAGWREMLLDVTGGAFDMMAPDLEAELVKPLPWIERRFAGFGDFAAAGCAAIQPGQPDFSLLYHALAAPSVVTGRDGESLGAYPTLAEIDTLENYIFAARRVSLSELRAECGAWPIAVSTFATHYRNAPMGVNGRRAQLCFSRAGVARIGNLEPRYEPMLRGFVGFDESRPFDFRVVPRRFSTYLAVRRPVDPNGPAQFGPQDRLDDDDRRHFWVPVHKLFSGPECIVGMDLQVTLRCRLQNDTLAAFHRFLDAQGLENNWSGDCLEEFPFTIRNEMIGSLTMEAQHGPGVLVPRPSTMVEEARYRGARLTFPVDPRYSGKPGSFLLSSLLVLPGAQPLRSPQYLDDAEQMTARPAPQFINLRHRVRDDRIDNLNDEPGLMEIVARGNYEAQHYVDFSGDGWVASACPELACQGIVASTPAFAMIGLPDFLPKLSQRDLMVWWRNDVPAPLRDALWAVPPLALSQTRIAGNIELEGGLFRIDDDTVSAIVSMPQRMDDAPESATRQTANGAIRFDKVGLPDGSPGVFDPGWDASMGVRLSADGTLKRFLVGHGLGSPFIEDVKLCAALGAYWPGVAPDATRQYQPDKELCGISYPWPSAVPLTDEELGMVPSTEGPMKNRFVPWDGVSGPRRGSFQGRPVIEYEDERRVDHIDLQGRMTALLTSRIDLADFQARVLAMAAVYWSLGVRPQPGAPGDVNRVLWEKAQWAVFSFIAVLPDDPDFVRIAAQTGADLDPARRSYRFEMFRWGRRHADPGSVRKVLVDIEEEATAYSDGRVVLINRGGSWRLDDTIPM</sequence>
<dbReference type="EMBL" id="CP014578">
    <property type="protein sequence ID" value="ANB71971.1"/>
    <property type="molecule type" value="Genomic_DNA"/>
</dbReference>
<reference evidence="1 2" key="1">
    <citation type="journal article" date="2016" name="Gene">
        <title>PacBio SMRT assembly of a complex multi-replicon genome reveals chlorocatechol degradative operon in a region of genome plasticity.</title>
        <authorList>
            <person name="Ricker N."/>
            <person name="Shen S.Y."/>
            <person name="Goordial J."/>
            <person name="Jin S."/>
            <person name="Fulthorpe R.R."/>
        </authorList>
    </citation>
    <scope>NUCLEOTIDE SEQUENCE [LARGE SCALE GENOMIC DNA]</scope>
    <source>
        <strain evidence="1 2">OLGA172</strain>
    </source>
</reference>
<dbReference type="OrthoDB" id="719343at2"/>
<dbReference type="Proteomes" id="UP000076852">
    <property type="component" value="Chromosome 1"/>
</dbReference>
<proteinExistence type="predicted"/>
<organism evidence="1 2">
    <name type="scientific">Paraburkholderia phytofirmans OLGA172</name>
    <dbReference type="NCBI Taxonomy" id="1417228"/>
    <lineage>
        <taxon>Bacteria</taxon>
        <taxon>Pseudomonadati</taxon>
        <taxon>Pseudomonadota</taxon>
        <taxon>Betaproteobacteria</taxon>
        <taxon>Burkholderiales</taxon>
        <taxon>Burkholderiaceae</taxon>
        <taxon>Paraburkholderia</taxon>
    </lineage>
</organism>
<evidence type="ECO:0000313" key="2">
    <source>
        <dbReference type="Proteomes" id="UP000076852"/>
    </source>
</evidence>
<dbReference type="KEGG" id="buz:AYM40_05970"/>
<gene>
    <name evidence="1" type="ORF">AYM40_05970</name>
</gene>
<name>A0A160FID1_9BURK</name>
<keyword evidence="2" id="KW-1185">Reference proteome</keyword>
<protein>
    <submittedName>
        <fullName evidence="1">Uncharacterized protein</fullName>
    </submittedName>
</protein>